<organism evidence="2 3">
    <name type="scientific">Naganishia liquefaciens</name>
    <dbReference type="NCBI Taxonomy" id="104408"/>
    <lineage>
        <taxon>Eukaryota</taxon>
        <taxon>Fungi</taxon>
        <taxon>Dikarya</taxon>
        <taxon>Basidiomycota</taxon>
        <taxon>Agaricomycotina</taxon>
        <taxon>Tremellomycetes</taxon>
        <taxon>Filobasidiales</taxon>
        <taxon>Filobasidiaceae</taxon>
        <taxon>Naganishia</taxon>
    </lineage>
</organism>
<dbReference type="AlphaFoldDB" id="A0A8H3TPQ4"/>
<proteinExistence type="predicted"/>
<accession>A0A8H3TPQ4</accession>
<gene>
    <name evidence="2" type="ORF">NliqN6_1339</name>
</gene>
<feature type="region of interest" description="Disordered" evidence="1">
    <location>
        <begin position="493"/>
        <end position="516"/>
    </location>
</feature>
<sequence>MFKNLFRKEASPSRPLVTTTVTLQNDLWVIHPPTDPDAAPSANLGDDTMLSGVATFVSDANVIIWKIRVALVMEYSYRVPDTNRWQQSIIYEQGQTFKAPLDAVQTFATEDGKHIKRQIDFGILLPKSLATYDHLPHAKIIPQVRVTVEFSKNTWSSAALAALEPSPPVYVDSEEGRLIAGRRFNSESWRGGSVLISREGPEKSVDSTASLPPSSSHLSQTWIKNFALAANPDPTAGLQQLRINKRSVEPGIGEYTLYLWSDSFSVGSYLLSRIEFRDMSPNCSIYRLQIALVQTYSVIPIEEFASGQYDPEEHQYPSDTFLLCSEGQKPLTDRPGKEEPALWRGASAGGSASAEEAASSTYAWQIIPIRLPDDAAIRPTTLPSTKTPVRVKHKLVIKAYFAVAGETLSGQPIEGEPPDVGSLRMLVVNLPLSLPSCCCVAEWVQLPGYNESLNRQGNSDVPVCACCYNIHDFPACSLEAAFPPQTSAPVPLDSASVLPNTRDKTPVGPATSSSWL</sequence>
<reference evidence="2" key="1">
    <citation type="submission" date="2020-07" db="EMBL/GenBank/DDBJ databases">
        <title>Draft Genome Sequence of a Deep-Sea Yeast, Naganishia (Cryptococcus) liquefaciens strain N6.</title>
        <authorList>
            <person name="Han Y.W."/>
            <person name="Kajitani R."/>
            <person name="Morimoto H."/>
            <person name="Parhat M."/>
            <person name="Tsubouchi H."/>
            <person name="Bakenova O."/>
            <person name="Ogata M."/>
            <person name="Argunhan B."/>
            <person name="Aoki R."/>
            <person name="Kajiwara S."/>
            <person name="Itoh T."/>
            <person name="Iwasaki H."/>
        </authorList>
    </citation>
    <scope>NUCLEOTIDE SEQUENCE</scope>
    <source>
        <strain evidence="2">N6</strain>
    </source>
</reference>
<evidence type="ECO:0000256" key="1">
    <source>
        <dbReference type="SAM" id="MobiDB-lite"/>
    </source>
</evidence>
<evidence type="ECO:0000313" key="2">
    <source>
        <dbReference type="EMBL" id="GHJ84937.1"/>
    </source>
</evidence>
<keyword evidence="3" id="KW-1185">Reference proteome</keyword>
<evidence type="ECO:0000313" key="3">
    <source>
        <dbReference type="Proteomes" id="UP000620104"/>
    </source>
</evidence>
<comment type="caution">
    <text evidence="2">The sequence shown here is derived from an EMBL/GenBank/DDBJ whole genome shotgun (WGS) entry which is preliminary data.</text>
</comment>
<dbReference type="EMBL" id="BLZA01000010">
    <property type="protein sequence ID" value="GHJ84937.1"/>
    <property type="molecule type" value="Genomic_DNA"/>
</dbReference>
<dbReference type="Proteomes" id="UP000620104">
    <property type="component" value="Unassembled WGS sequence"/>
</dbReference>
<dbReference type="OrthoDB" id="2584045at2759"/>
<protein>
    <submittedName>
        <fullName evidence="2">Uncharacterized protein</fullName>
    </submittedName>
</protein>
<name>A0A8H3TPQ4_9TREE</name>